<evidence type="ECO:0000313" key="2">
    <source>
        <dbReference type="Proteomes" id="UP000247540"/>
    </source>
</evidence>
<gene>
    <name evidence="1" type="ORF">DFQ15_1204</name>
</gene>
<organism evidence="1 2">
    <name type="scientific">Xylophilus ampelinus</name>
    <dbReference type="NCBI Taxonomy" id="54067"/>
    <lineage>
        <taxon>Bacteria</taxon>
        <taxon>Pseudomonadati</taxon>
        <taxon>Pseudomonadota</taxon>
        <taxon>Betaproteobacteria</taxon>
        <taxon>Burkholderiales</taxon>
        <taxon>Xylophilus</taxon>
    </lineage>
</organism>
<dbReference type="EMBL" id="QJTC01000020">
    <property type="protein sequence ID" value="PYE75051.1"/>
    <property type="molecule type" value="Genomic_DNA"/>
</dbReference>
<dbReference type="AlphaFoldDB" id="A0A318SFK6"/>
<dbReference type="Proteomes" id="UP000247540">
    <property type="component" value="Unassembled WGS sequence"/>
</dbReference>
<dbReference type="OrthoDB" id="9152680at2"/>
<evidence type="ECO:0000313" key="1">
    <source>
        <dbReference type="EMBL" id="PYE75051.1"/>
    </source>
</evidence>
<sequence>MDYDENQLSLPPSFHALYLDERQRPTAPLAAVQGRYELCEDLAQHLTGQALALQPDGFAEQHALLQRFYATLAVPEAGLLHVEARWVVRRLAELLDWPPEAADETPA</sequence>
<evidence type="ECO:0008006" key="3">
    <source>
        <dbReference type="Google" id="ProtNLM"/>
    </source>
</evidence>
<comment type="caution">
    <text evidence="1">The sequence shown here is derived from an EMBL/GenBank/DDBJ whole genome shotgun (WGS) entry which is preliminary data.</text>
</comment>
<accession>A0A318SFK6</accession>
<protein>
    <recommendedName>
        <fullName evidence="3">ATPase with chaperone activity</fullName>
    </recommendedName>
</protein>
<keyword evidence="2" id="KW-1185">Reference proteome</keyword>
<name>A0A318SFK6_9BURK</name>
<reference evidence="1 2" key="1">
    <citation type="submission" date="2018-06" db="EMBL/GenBank/DDBJ databases">
        <title>Genomic Encyclopedia of Type Strains, Phase III (KMG-III): the genomes of soil and plant-associated and newly described type strains.</title>
        <authorList>
            <person name="Whitman W."/>
        </authorList>
    </citation>
    <scope>NUCLEOTIDE SEQUENCE [LARGE SCALE GENOMIC DNA]</scope>
    <source>
        <strain evidence="1 2">CECT 7646</strain>
    </source>
</reference>
<proteinExistence type="predicted"/>
<dbReference type="RefSeq" id="WP_110466332.1">
    <property type="nucleotide sequence ID" value="NZ_JAMOFZ010000019.1"/>
</dbReference>